<evidence type="ECO:0000256" key="3">
    <source>
        <dbReference type="ARBA" id="ARBA00023004"/>
    </source>
</evidence>
<keyword evidence="3 4" id="KW-0408">Iron</keyword>
<dbReference type="GO" id="GO:0046872">
    <property type="term" value="F:metal ion binding"/>
    <property type="evidence" value="ECO:0007669"/>
    <property type="project" value="UniProtKB-KW"/>
</dbReference>
<dbReference type="InterPro" id="IPR009056">
    <property type="entry name" value="Cyt_c-like_dom"/>
</dbReference>
<feature type="signal peptide" evidence="5">
    <location>
        <begin position="1"/>
        <end position="21"/>
    </location>
</feature>
<evidence type="ECO:0000256" key="2">
    <source>
        <dbReference type="ARBA" id="ARBA00022723"/>
    </source>
</evidence>
<evidence type="ECO:0000259" key="6">
    <source>
        <dbReference type="PROSITE" id="PS51007"/>
    </source>
</evidence>
<protein>
    <recommendedName>
        <fullName evidence="6">Cytochrome c domain-containing protein</fullName>
    </recommendedName>
</protein>
<proteinExistence type="predicted"/>
<feature type="domain" description="Cytochrome c" evidence="6">
    <location>
        <begin position="48"/>
        <end position="191"/>
    </location>
</feature>
<keyword evidence="5" id="KW-0732">Signal</keyword>
<gene>
    <name evidence="7" type="ORF">BXY57_1451</name>
</gene>
<keyword evidence="2 4" id="KW-0479">Metal-binding</keyword>
<dbReference type="PROSITE" id="PS51007">
    <property type="entry name" value="CYTC"/>
    <property type="match status" value="1"/>
</dbReference>
<evidence type="ECO:0000256" key="1">
    <source>
        <dbReference type="ARBA" id="ARBA00022617"/>
    </source>
</evidence>
<dbReference type="RefSeq" id="WP_211277218.1">
    <property type="nucleotide sequence ID" value="NZ_PGFG01000001.1"/>
</dbReference>
<reference evidence="7 8" key="1">
    <citation type="submission" date="2017-11" db="EMBL/GenBank/DDBJ databases">
        <title>Genomic Encyclopedia of Archaeal and Bacterial Type Strains, Phase II (KMG-II): From Individual Species to Whole Genera.</title>
        <authorList>
            <person name="Goeker M."/>
        </authorList>
    </citation>
    <scope>NUCLEOTIDE SEQUENCE [LARGE SCALE GENOMIC DNA]</scope>
    <source>
        <strain evidence="7 8">DSM 27268</strain>
    </source>
</reference>
<keyword evidence="8" id="KW-1185">Reference proteome</keyword>
<dbReference type="Proteomes" id="UP000230000">
    <property type="component" value="Unassembled WGS sequence"/>
</dbReference>
<keyword evidence="1 4" id="KW-0349">Heme</keyword>
<evidence type="ECO:0000313" key="7">
    <source>
        <dbReference type="EMBL" id="PJJ75858.1"/>
    </source>
</evidence>
<organism evidence="7 8">
    <name type="scientific">Thermoflavifilum aggregans</name>
    <dbReference type="NCBI Taxonomy" id="454188"/>
    <lineage>
        <taxon>Bacteria</taxon>
        <taxon>Pseudomonadati</taxon>
        <taxon>Bacteroidota</taxon>
        <taxon>Chitinophagia</taxon>
        <taxon>Chitinophagales</taxon>
        <taxon>Chitinophagaceae</taxon>
        <taxon>Thermoflavifilum</taxon>
    </lineage>
</organism>
<dbReference type="Gene3D" id="1.10.760.10">
    <property type="entry name" value="Cytochrome c-like domain"/>
    <property type="match status" value="1"/>
</dbReference>
<evidence type="ECO:0000256" key="4">
    <source>
        <dbReference type="PROSITE-ProRule" id="PRU00433"/>
    </source>
</evidence>
<sequence>MKHKLFLLITGCFGMAWLVFSCHTSNPSNENQSKSASPPVQTYGGFSSQVEWGRHLVAISGCGDCHTPKIMTPQGPVPDTTMFLAGHPAGIPAPAINRREIEQKGFMLTNDLSVWIGPWGISYAANLTPDETGLGTWTEQQFLTAIRKGRWMGVENGRPFLPPMSFIAEGMNRSLSDNELKAIFAYLKTIRPVHNVVPAPVPPLASSSHG</sequence>
<evidence type="ECO:0000256" key="5">
    <source>
        <dbReference type="SAM" id="SignalP"/>
    </source>
</evidence>
<name>A0A2M9CVN6_9BACT</name>
<dbReference type="EMBL" id="PGFG01000001">
    <property type="protein sequence ID" value="PJJ75858.1"/>
    <property type="molecule type" value="Genomic_DNA"/>
</dbReference>
<evidence type="ECO:0000313" key="8">
    <source>
        <dbReference type="Proteomes" id="UP000230000"/>
    </source>
</evidence>
<dbReference type="GO" id="GO:0020037">
    <property type="term" value="F:heme binding"/>
    <property type="evidence" value="ECO:0007669"/>
    <property type="project" value="InterPro"/>
</dbReference>
<dbReference type="InterPro" id="IPR036909">
    <property type="entry name" value="Cyt_c-like_dom_sf"/>
</dbReference>
<dbReference type="PROSITE" id="PS51257">
    <property type="entry name" value="PROKAR_LIPOPROTEIN"/>
    <property type="match status" value="1"/>
</dbReference>
<dbReference type="AlphaFoldDB" id="A0A2M9CVN6"/>
<comment type="caution">
    <text evidence="7">The sequence shown here is derived from an EMBL/GenBank/DDBJ whole genome shotgun (WGS) entry which is preliminary data.</text>
</comment>
<dbReference type="SUPFAM" id="SSF46626">
    <property type="entry name" value="Cytochrome c"/>
    <property type="match status" value="1"/>
</dbReference>
<accession>A0A2M9CVN6</accession>
<feature type="chain" id="PRO_5014915860" description="Cytochrome c domain-containing protein" evidence="5">
    <location>
        <begin position="22"/>
        <end position="210"/>
    </location>
</feature>
<dbReference type="GO" id="GO:0009055">
    <property type="term" value="F:electron transfer activity"/>
    <property type="evidence" value="ECO:0007669"/>
    <property type="project" value="InterPro"/>
</dbReference>